<dbReference type="AlphaFoldDB" id="A0AAV2MMU8"/>
<evidence type="ECO:0000256" key="1">
    <source>
        <dbReference type="SAM" id="MobiDB-lite"/>
    </source>
</evidence>
<accession>A0AAV2MMU8</accession>
<gene>
    <name evidence="2" type="ORF">KC01_LOCUS40817</name>
</gene>
<organism evidence="2 3">
    <name type="scientific">Knipowitschia caucasica</name>
    <name type="common">Caucasian dwarf goby</name>
    <name type="synonym">Pomatoschistus caucasicus</name>
    <dbReference type="NCBI Taxonomy" id="637954"/>
    <lineage>
        <taxon>Eukaryota</taxon>
        <taxon>Metazoa</taxon>
        <taxon>Chordata</taxon>
        <taxon>Craniata</taxon>
        <taxon>Vertebrata</taxon>
        <taxon>Euteleostomi</taxon>
        <taxon>Actinopterygii</taxon>
        <taxon>Neopterygii</taxon>
        <taxon>Teleostei</taxon>
        <taxon>Neoteleostei</taxon>
        <taxon>Acanthomorphata</taxon>
        <taxon>Gobiaria</taxon>
        <taxon>Gobiiformes</taxon>
        <taxon>Gobioidei</taxon>
        <taxon>Gobiidae</taxon>
        <taxon>Gobiinae</taxon>
        <taxon>Knipowitschia</taxon>
    </lineage>
</organism>
<name>A0AAV2MMU8_KNICA</name>
<sequence length="128" mass="14350">MDPRGSGPGSKPRPRPGPGIGPSSVSLKSDHSRDIGPEFREDGPEDQRDPGPKEPLDAILRRLQEDVVTFVKEQLQRIQRLLASDYPECSESGEESREVLKIALDFLKRMKQDELVQRLQSSKNSLCL</sequence>
<dbReference type="Proteomes" id="UP001497482">
    <property type="component" value="Chromosome 9"/>
</dbReference>
<feature type="compositionally biased region" description="Basic and acidic residues" evidence="1">
    <location>
        <begin position="28"/>
        <end position="56"/>
    </location>
</feature>
<proteinExistence type="predicted"/>
<protein>
    <submittedName>
        <fullName evidence="2">Uncharacterized protein</fullName>
    </submittedName>
</protein>
<feature type="region of interest" description="Disordered" evidence="1">
    <location>
        <begin position="1"/>
        <end position="56"/>
    </location>
</feature>
<evidence type="ECO:0000313" key="2">
    <source>
        <dbReference type="EMBL" id="CAL1614783.1"/>
    </source>
</evidence>
<reference evidence="2 3" key="1">
    <citation type="submission" date="2024-04" db="EMBL/GenBank/DDBJ databases">
        <authorList>
            <person name="Waldvogel A.-M."/>
            <person name="Schoenle A."/>
        </authorList>
    </citation>
    <scope>NUCLEOTIDE SEQUENCE [LARGE SCALE GENOMIC DNA]</scope>
</reference>
<dbReference type="EMBL" id="OZ035831">
    <property type="protein sequence ID" value="CAL1614783.1"/>
    <property type="molecule type" value="Genomic_DNA"/>
</dbReference>
<keyword evidence="3" id="KW-1185">Reference proteome</keyword>
<evidence type="ECO:0000313" key="3">
    <source>
        <dbReference type="Proteomes" id="UP001497482"/>
    </source>
</evidence>